<feature type="domain" description="DUF6680" evidence="2">
    <location>
        <begin position="1"/>
        <end position="127"/>
    </location>
</feature>
<evidence type="ECO:0000256" key="1">
    <source>
        <dbReference type="SAM" id="Phobius"/>
    </source>
</evidence>
<accession>A0ABM8IA03</accession>
<feature type="transmembrane region" description="Helical" evidence="1">
    <location>
        <begin position="6"/>
        <end position="27"/>
    </location>
</feature>
<dbReference type="EMBL" id="AP027742">
    <property type="protein sequence ID" value="BDZ76968.1"/>
    <property type="molecule type" value="Genomic_DNA"/>
</dbReference>
<dbReference type="RefSeq" id="WP_316266585.1">
    <property type="nucleotide sequence ID" value="NZ_AP027742.1"/>
</dbReference>
<keyword evidence="1" id="KW-0472">Membrane</keyword>
<dbReference type="Proteomes" id="UP001305815">
    <property type="component" value="Chromosome"/>
</dbReference>
<dbReference type="InterPro" id="IPR046502">
    <property type="entry name" value="DUF6680"/>
</dbReference>
<evidence type="ECO:0000313" key="3">
    <source>
        <dbReference type="EMBL" id="BDZ76968.1"/>
    </source>
</evidence>
<sequence>MSVQQAIVTLIGAIISGVLATCITIFINHRTEKIKLKQQLVDDIFGYKYQLTNSSTRSGIDVNANGFVRAMNRIPVVFNDEESILQAYDKFYDKALIADTKERSEKMNEALMDLLKLMCHSAHIKCDNWNDSRFKRTFNV</sequence>
<organism evidence="3 4">
    <name type="scientific">Claveliimonas bilis</name>
    <dbReference type="NCBI Taxonomy" id="3028070"/>
    <lineage>
        <taxon>Bacteria</taxon>
        <taxon>Bacillati</taxon>
        <taxon>Bacillota</taxon>
        <taxon>Clostridia</taxon>
        <taxon>Lachnospirales</taxon>
        <taxon>Lachnospiraceae</taxon>
        <taxon>Claveliimonas</taxon>
    </lineage>
</organism>
<keyword evidence="1" id="KW-0812">Transmembrane</keyword>
<evidence type="ECO:0000313" key="4">
    <source>
        <dbReference type="Proteomes" id="UP001305815"/>
    </source>
</evidence>
<gene>
    <name evidence="3" type="ORF">Lac1_11510</name>
</gene>
<evidence type="ECO:0000259" key="2">
    <source>
        <dbReference type="Pfam" id="PF20385"/>
    </source>
</evidence>
<keyword evidence="1" id="KW-1133">Transmembrane helix</keyword>
<keyword evidence="4" id="KW-1185">Reference proteome</keyword>
<protein>
    <recommendedName>
        <fullName evidence="2">DUF6680 domain-containing protein</fullName>
    </recommendedName>
</protein>
<proteinExistence type="predicted"/>
<reference evidence="4" key="1">
    <citation type="journal article" date="2023" name="Int. J. Syst. Evol. Microbiol.">
        <title>Claveliimonas bilis gen. nov., sp. nov., deoxycholic acid-producing bacteria isolated from human faeces, and reclassification of Sellimonas monacensis Zenner et al. 2021 as Claveliimonas monacensis comb. nov.</title>
        <authorList>
            <person name="Hisatomi A."/>
            <person name="Kastawa N.W.E.P.G."/>
            <person name="Song I."/>
            <person name="Ohkuma M."/>
            <person name="Fukiya S."/>
            <person name="Sakamoto M."/>
        </authorList>
    </citation>
    <scope>NUCLEOTIDE SEQUENCE [LARGE SCALE GENOMIC DNA]</scope>
    <source>
        <strain evidence="4">12BBH14</strain>
    </source>
</reference>
<dbReference type="Pfam" id="PF20385">
    <property type="entry name" value="DUF6680"/>
    <property type="match status" value="1"/>
</dbReference>
<name>A0ABM8IA03_9FIRM</name>